<evidence type="ECO:0000256" key="5">
    <source>
        <dbReference type="ARBA" id="ARBA00023242"/>
    </source>
</evidence>
<dbReference type="PANTHER" id="PTHR13028">
    <property type="entry name" value="RRNA PROCESSING PROTEIN EBNA1-BINDING PROTEIN-RELATED"/>
    <property type="match status" value="1"/>
</dbReference>
<protein>
    <recommendedName>
        <fullName evidence="10">rRNA processing protein EBP2</fullName>
    </recommendedName>
</protein>
<feature type="compositionally biased region" description="Basic and acidic residues" evidence="7">
    <location>
        <begin position="251"/>
        <end position="261"/>
    </location>
</feature>
<keyword evidence="5" id="KW-0539">Nucleus</keyword>
<evidence type="ECO:0008006" key="10">
    <source>
        <dbReference type="Google" id="ProtNLM"/>
    </source>
</evidence>
<gene>
    <name evidence="8" type="ORF">HJC23_006316</name>
</gene>
<dbReference type="EMBL" id="JABMIG020000246">
    <property type="protein sequence ID" value="KAL3784030.1"/>
    <property type="molecule type" value="Genomic_DNA"/>
</dbReference>
<evidence type="ECO:0000256" key="1">
    <source>
        <dbReference type="ARBA" id="ARBA00004604"/>
    </source>
</evidence>
<dbReference type="GO" id="GO:0005730">
    <property type="term" value="C:nucleolus"/>
    <property type="evidence" value="ECO:0007669"/>
    <property type="project" value="UniProtKB-SubCell"/>
</dbReference>
<proteinExistence type="inferred from homology"/>
<feature type="region of interest" description="Disordered" evidence="7">
    <location>
        <begin position="179"/>
        <end position="261"/>
    </location>
</feature>
<name>A0ABD3P7A5_9STRA</name>
<keyword evidence="9" id="KW-1185">Reference proteome</keyword>
<keyword evidence="4 6" id="KW-0175">Coiled coil</keyword>
<evidence type="ECO:0000256" key="3">
    <source>
        <dbReference type="ARBA" id="ARBA00022517"/>
    </source>
</evidence>
<sequence length="261" mass="29070">MTSLISAIQSSNRNLPFAESFTVVPPTPLPFGPAAVLNKNPEEEEEGEGPQPVDIHDDLKREVAFYDTALEAVNLAREECEKVGIPFRRPEDFFAEMVKTDEHMAKVKDRLIFETKKIEAVQRRKSNKEQTLMAKERQAHRLAEKAKAKKDHMSAVEEWKKNAERSRGGLGGKVVDVEEEEDRLRGVGKKRAASDRKYGYGGKRGRFKQNDKKTLDDMSGFRPRGGFGGVGQKTVAGGSKKKGGKKRVGKRARDAARSAST</sequence>
<evidence type="ECO:0000313" key="8">
    <source>
        <dbReference type="EMBL" id="KAL3784030.1"/>
    </source>
</evidence>
<accession>A0ABD3P7A5</accession>
<dbReference type="GO" id="GO:0042254">
    <property type="term" value="P:ribosome biogenesis"/>
    <property type="evidence" value="ECO:0007669"/>
    <property type="project" value="UniProtKB-KW"/>
</dbReference>
<comment type="subcellular location">
    <subcellularLocation>
        <location evidence="1">Nucleus</location>
        <location evidence="1">Nucleolus</location>
    </subcellularLocation>
</comment>
<keyword evidence="3" id="KW-0690">Ribosome biogenesis</keyword>
<comment type="similarity">
    <text evidence="2">Belongs to the EBP2 family.</text>
</comment>
<reference evidence="8 9" key="1">
    <citation type="journal article" date="2020" name="G3 (Bethesda)">
        <title>Improved Reference Genome for Cyclotella cryptica CCMP332, a Model for Cell Wall Morphogenesis, Salinity Adaptation, and Lipid Production in Diatoms (Bacillariophyta).</title>
        <authorList>
            <person name="Roberts W.R."/>
            <person name="Downey K.M."/>
            <person name="Ruck E.C."/>
            <person name="Traller J.C."/>
            <person name="Alverson A.J."/>
        </authorList>
    </citation>
    <scope>NUCLEOTIDE SEQUENCE [LARGE SCALE GENOMIC DNA]</scope>
    <source>
        <strain evidence="8 9">CCMP332</strain>
    </source>
</reference>
<organism evidence="8 9">
    <name type="scientific">Cyclotella cryptica</name>
    <dbReference type="NCBI Taxonomy" id="29204"/>
    <lineage>
        <taxon>Eukaryota</taxon>
        <taxon>Sar</taxon>
        <taxon>Stramenopiles</taxon>
        <taxon>Ochrophyta</taxon>
        <taxon>Bacillariophyta</taxon>
        <taxon>Coscinodiscophyceae</taxon>
        <taxon>Thalassiosirophycidae</taxon>
        <taxon>Stephanodiscales</taxon>
        <taxon>Stephanodiscaceae</taxon>
        <taxon>Cyclotella</taxon>
    </lineage>
</organism>
<dbReference type="PANTHER" id="PTHR13028:SF0">
    <property type="entry name" value="RRNA-PROCESSING PROTEIN EBP2-RELATED"/>
    <property type="match status" value="1"/>
</dbReference>
<feature type="coiled-coil region" evidence="6">
    <location>
        <begin position="118"/>
        <end position="145"/>
    </location>
</feature>
<evidence type="ECO:0000256" key="2">
    <source>
        <dbReference type="ARBA" id="ARBA00007336"/>
    </source>
</evidence>
<dbReference type="Proteomes" id="UP001516023">
    <property type="component" value="Unassembled WGS sequence"/>
</dbReference>
<evidence type="ECO:0000313" key="9">
    <source>
        <dbReference type="Proteomes" id="UP001516023"/>
    </source>
</evidence>
<comment type="caution">
    <text evidence="8">The sequence shown here is derived from an EMBL/GenBank/DDBJ whole genome shotgun (WGS) entry which is preliminary data.</text>
</comment>
<dbReference type="InterPro" id="IPR008610">
    <property type="entry name" value="Ebp2"/>
</dbReference>
<feature type="compositionally biased region" description="Basic residues" evidence="7">
    <location>
        <begin position="239"/>
        <end position="250"/>
    </location>
</feature>
<dbReference type="Pfam" id="PF05890">
    <property type="entry name" value="Ebp2"/>
    <property type="match status" value="1"/>
</dbReference>
<dbReference type="AlphaFoldDB" id="A0ABD3P7A5"/>
<evidence type="ECO:0000256" key="4">
    <source>
        <dbReference type="ARBA" id="ARBA00023054"/>
    </source>
</evidence>
<evidence type="ECO:0000256" key="7">
    <source>
        <dbReference type="SAM" id="MobiDB-lite"/>
    </source>
</evidence>
<evidence type="ECO:0000256" key="6">
    <source>
        <dbReference type="SAM" id="Coils"/>
    </source>
</evidence>